<name>A0A3M3X796_PSEMA</name>
<dbReference type="RefSeq" id="WP_064054423.1">
    <property type="nucleotide sequence ID" value="NZ_RBPW01000017.1"/>
</dbReference>
<dbReference type="Pfam" id="PF13401">
    <property type="entry name" value="AAA_22"/>
    <property type="match status" value="1"/>
</dbReference>
<dbReference type="GO" id="GO:0016887">
    <property type="term" value="F:ATP hydrolysis activity"/>
    <property type="evidence" value="ECO:0007669"/>
    <property type="project" value="InterPro"/>
</dbReference>
<dbReference type="AlphaFoldDB" id="A0A3M3X796"/>
<dbReference type="PANTHER" id="PTHR47691">
    <property type="entry name" value="REGULATOR-RELATED"/>
    <property type="match status" value="1"/>
</dbReference>
<dbReference type="PRINTS" id="PR00364">
    <property type="entry name" value="DISEASERSIST"/>
</dbReference>
<dbReference type="Gene3D" id="1.10.10.10">
    <property type="entry name" value="Winged helix-like DNA-binding domain superfamily/Winged helix DNA-binding domain"/>
    <property type="match status" value="1"/>
</dbReference>
<evidence type="ECO:0000259" key="3">
    <source>
        <dbReference type="PROSITE" id="PS51755"/>
    </source>
</evidence>
<organism evidence="4 5">
    <name type="scientific">Pseudomonas marginalis pv. marginalis</name>
    <dbReference type="NCBI Taxonomy" id="97473"/>
    <lineage>
        <taxon>Bacteria</taxon>
        <taxon>Pseudomonadati</taxon>
        <taxon>Pseudomonadota</taxon>
        <taxon>Gammaproteobacteria</taxon>
        <taxon>Pseudomonadales</taxon>
        <taxon>Pseudomonadaceae</taxon>
        <taxon>Pseudomonas</taxon>
    </lineage>
</organism>
<dbReference type="InterPro" id="IPR036388">
    <property type="entry name" value="WH-like_DNA-bd_sf"/>
</dbReference>
<dbReference type="SMART" id="SM00382">
    <property type="entry name" value="AAA"/>
    <property type="match status" value="1"/>
</dbReference>
<protein>
    <recommendedName>
        <fullName evidence="3">OmpR/PhoB-type domain-containing protein</fullName>
    </recommendedName>
</protein>
<gene>
    <name evidence="4" type="ORF">ALQ29_00478</name>
</gene>
<dbReference type="SMART" id="SM00862">
    <property type="entry name" value="Trans_reg_C"/>
    <property type="match status" value="1"/>
</dbReference>
<dbReference type="PROSITE" id="PS51755">
    <property type="entry name" value="OMPR_PHOB"/>
    <property type="match status" value="1"/>
</dbReference>
<evidence type="ECO:0000256" key="1">
    <source>
        <dbReference type="ARBA" id="ARBA00023125"/>
    </source>
</evidence>
<accession>A0A3M3X796</accession>
<evidence type="ECO:0000313" key="5">
    <source>
        <dbReference type="Proteomes" id="UP000276587"/>
    </source>
</evidence>
<feature type="domain" description="OmpR/PhoB-type" evidence="3">
    <location>
        <begin position="6"/>
        <end position="104"/>
    </location>
</feature>
<dbReference type="Gene3D" id="3.40.50.300">
    <property type="entry name" value="P-loop containing nucleotide triphosphate hydrolases"/>
    <property type="match status" value="1"/>
</dbReference>
<comment type="caution">
    <text evidence="4">The sequence shown here is derived from an EMBL/GenBank/DDBJ whole genome shotgun (WGS) entry which is preliminary data.</text>
</comment>
<dbReference type="GO" id="GO:0006355">
    <property type="term" value="P:regulation of DNA-templated transcription"/>
    <property type="evidence" value="ECO:0007669"/>
    <property type="project" value="InterPro"/>
</dbReference>
<reference evidence="4 5" key="1">
    <citation type="submission" date="2018-08" db="EMBL/GenBank/DDBJ databases">
        <title>Recombination of ecologically and evolutionarily significant loci maintains genetic cohesion in the Pseudomonas syringae species complex.</title>
        <authorList>
            <person name="Dillon M."/>
            <person name="Thakur S."/>
            <person name="Almeida R.N.D."/>
            <person name="Weir B.S."/>
            <person name="Guttman D.S."/>
        </authorList>
    </citation>
    <scope>NUCLEOTIDE SEQUENCE [LARGE SCALE GENOMIC DNA]</scope>
    <source>
        <strain evidence="4 5">ICMP 3555</strain>
    </source>
</reference>
<dbReference type="EMBL" id="RBQF01000397">
    <property type="protein sequence ID" value="RMP00453.1"/>
    <property type="molecule type" value="Genomic_DNA"/>
</dbReference>
<dbReference type="CDD" id="cd00383">
    <property type="entry name" value="trans_reg_C"/>
    <property type="match status" value="1"/>
</dbReference>
<evidence type="ECO:0000256" key="2">
    <source>
        <dbReference type="PROSITE-ProRule" id="PRU01091"/>
    </source>
</evidence>
<dbReference type="GO" id="GO:0000160">
    <property type="term" value="P:phosphorelay signal transduction system"/>
    <property type="evidence" value="ECO:0007669"/>
    <property type="project" value="InterPro"/>
</dbReference>
<dbReference type="InterPro" id="IPR049945">
    <property type="entry name" value="AAA_22"/>
</dbReference>
<keyword evidence="1 2" id="KW-0238">DNA-binding</keyword>
<dbReference type="PANTHER" id="PTHR47691:SF3">
    <property type="entry name" value="HTH-TYPE TRANSCRIPTIONAL REGULATOR RV0890C-RELATED"/>
    <property type="match status" value="1"/>
</dbReference>
<dbReference type="SUPFAM" id="SSF52540">
    <property type="entry name" value="P-loop containing nucleoside triphosphate hydrolases"/>
    <property type="match status" value="1"/>
</dbReference>
<sequence length="920" mass="101385">MSDLSDQAVHFGPYRIHPRQRLVLEAGRPLRLGRRAVDILLILLEQAGNVVSKQELIARVWPKSVVEDGNLRVHMAALRKALGDGQAGQRYIVTVAQRGYSFVAPLSIEPMTLPTEGAPQRPCHNLPLRRTRMIGRQALIDSLVQNLPAQRFITLTGAGGIGKTTVALRVAELLIGHYRDGIRLLDLAPLSAASMILPNLAALLDLTHAEQEPLVTFARSLQERQLLLVIDNCEHLLDDIALISETLLRHAPRLHILATSREALRAEGEYVQRLEPLACPPATGNRAQALGYPALQLLIERAMSHQDSFELSEAELPLAIDICQRLDGIPLAIELVAAQIERFGLPGLLVQMEDNFRLLTRGRRNALPRHQTLRATLDWSFELLTACEQICLRRLAVFRGGFSLASAAAVIAGEQVAPAEVLGSITQLVAKSLLNVEVGDDEMVYRLLDITRTYALEKLSVADELDATRGRHAERCLALMEQAREDWQLIATQPWIDRYAPLREDIRSALDWGLAQGGEHLLAIRLTVSAMPLWQELSLLREHRLYVDQALALMSRAASPCPRLTMQLQLALGSLSYHAMGGAPQTIAAFVSARRLAEERQDVAGQLRAVSGHMAVNLCAGLYRQALTQSEQFDRLDPRTDPQLDVSAQRLRVLAQHYNGNQALARHNAEQVIQRMAHSGHLNRFAHGIGVQYDQSVASLTVLARILWLQGFPEQAWRTASQALALALQINHGTSICYTLALAGVVIARYNGDEHAAQSLQALLLEHAHKHSVQLFQTWAGHYAGILGHQDLQGLGLIEDILITLGAHTVDDPGFERARTGGAGWCAAEILRVRAASIADPRASETLLLDALGLAHQQGALAWELRCATSLAQLWQTQGRLQAARDVLGSVHARFTEGFATPDLVRVRRLLDELQDKRPA</sequence>
<dbReference type="GO" id="GO:0003677">
    <property type="term" value="F:DNA binding"/>
    <property type="evidence" value="ECO:0007669"/>
    <property type="project" value="UniProtKB-UniRule"/>
</dbReference>
<dbReference type="InterPro" id="IPR001867">
    <property type="entry name" value="OmpR/PhoB-type_DNA-bd"/>
</dbReference>
<dbReference type="InterPro" id="IPR058852">
    <property type="entry name" value="HTH_77"/>
</dbReference>
<dbReference type="Pfam" id="PF00486">
    <property type="entry name" value="Trans_reg_C"/>
    <property type="match status" value="1"/>
</dbReference>
<dbReference type="InterPro" id="IPR016032">
    <property type="entry name" value="Sig_transdc_resp-reg_C-effctor"/>
</dbReference>
<keyword evidence="5" id="KW-1185">Reference proteome</keyword>
<evidence type="ECO:0000313" key="4">
    <source>
        <dbReference type="EMBL" id="RMP00453.1"/>
    </source>
</evidence>
<dbReference type="InterPro" id="IPR003593">
    <property type="entry name" value="AAA+_ATPase"/>
</dbReference>
<proteinExistence type="predicted"/>
<dbReference type="InterPro" id="IPR027417">
    <property type="entry name" value="P-loop_NTPase"/>
</dbReference>
<dbReference type="Pfam" id="PF25872">
    <property type="entry name" value="HTH_77"/>
    <property type="match status" value="1"/>
</dbReference>
<feature type="DNA-binding region" description="OmpR/PhoB-type" evidence="2">
    <location>
        <begin position="6"/>
        <end position="104"/>
    </location>
</feature>
<dbReference type="Proteomes" id="UP000276587">
    <property type="component" value="Unassembled WGS sequence"/>
</dbReference>
<dbReference type="SUPFAM" id="SSF46894">
    <property type="entry name" value="C-terminal effector domain of the bipartite response regulators"/>
    <property type="match status" value="1"/>
</dbReference>